<evidence type="ECO:0000313" key="4">
    <source>
        <dbReference type="Proteomes" id="UP000287651"/>
    </source>
</evidence>
<proteinExistence type="predicted"/>
<keyword evidence="1" id="KW-0175">Coiled coil</keyword>
<dbReference type="EMBL" id="AMZH03014625">
    <property type="protein sequence ID" value="RRT47320.1"/>
    <property type="molecule type" value="Genomic_DNA"/>
</dbReference>
<evidence type="ECO:0000256" key="2">
    <source>
        <dbReference type="SAM" id="MobiDB-lite"/>
    </source>
</evidence>
<sequence>MLNCYIIGKKSVMLEVCTRRHEDGMPKGAKRSRMSGLEIKLDELRKELSSSNEGMLPHAILSTQQISILSTQKPTSITHVRLVYCFRNDTMIYLCCPMLILQLQKMIGKVKTEKYGKRIIELIEHHLKSEQVDDDVPGAAASGSKTEGNKKQKKKHTVLIESSEEEEQ</sequence>
<comment type="caution">
    <text evidence="3">The sequence shown here is derived from an EMBL/GenBank/DDBJ whole genome shotgun (WGS) entry which is preliminary data.</text>
</comment>
<dbReference type="Proteomes" id="UP000287651">
    <property type="component" value="Unassembled WGS sequence"/>
</dbReference>
<reference evidence="3 4" key="1">
    <citation type="journal article" date="2014" name="Agronomy (Basel)">
        <title>A Draft Genome Sequence for Ensete ventricosum, the Drought-Tolerant Tree Against Hunger.</title>
        <authorList>
            <person name="Harrison J."/>
            <person name="Moore K.A."/>
            <person name="Paszkiewicz K."/>
            <person name="Jones T."/>
            <person name="Grant M."/>
            <person name="Ambacheew D."/>
            <person name="Muzemil S."/>
            <person name="Studholme D.J."/>
        </authorList>
    </citation>
    <scope>NUCLEOTIDE SEQUENCE [LARGE SCALE GENOMIC DNA]</scope>
</reference>
<dbReference type="AlphaFoldDB" id="A0A426Y6R7"/>
<evidence type="ECO:0008006" key="5">
    <source>
        <dbReference type="Google" id="ProtNLM"/>
    </source>
</evidence>
<gene>
    <name evidence="3" type="ORF">B296_00053816</name>
</gene>
<accession>A0A426Y6R7</accession>
<feature type="coiled-coil region" evidence="1">
    <location>
        <begin position="27"/>
        <end position="54"/>
    </location>
</feature>
<name>A0A426Y6R7_ENSVE</name>
<feature type="region of interest" description="Disordered" evidence="2">
    <location>
        <begin position="133"/>
        <end position="168"/>
    </location>
</feature>
<dbReference type="InterPro" id="IPR044876">
    <property type="entry name" value="HRDC_dom_sf"/>
</dbReference>
<evidence type="ECO:0000313" key="3">
    <source>
        <dbReference type="EMBL" id="RRT47320.1"/>
    </source>
</evidence>
<dbReference type="Gene3D" id="1.10.150.80">
    <property type="entry name" value="HRDC domain"/>
    <property type="match status" value="1"/>
</dbReference>
<evidence type="ECO:0000256" key="1">
    <source>
        <dbReference type="SAM" id="Coils"/>
    </source>
</evidence>
<protein>
    <recommendedName>
        <fullName evidence="5">HRDC domain-containing protein</fullName>
    </recommendedName>
</protein>
<organism evidence="3 4">
    <name type="scientific">Ensete ventricosum</name>
    <name type="common">Abyssinian banana</name>
    <name type="synonym">Musa ensete</name>
    <dbReference type="NCBI Taxonomy" id="4639"/>
    <lineage>
        <taxon>Eukaryota</taxon>
        <taxon>Viridiplantae</taxon>
        <taxon>Streptophyta</taxon>
        <taxon>Embryophyta</taxon>
        <taxon>Tracheophyta</taxon>
        <taxon>Spermatophyta</taxon>
        <taxon>Magnoliopsida</taxon>
        <taxon>Liliopsida</taxon>
        <taxon>Zingiberales</taxon>
        <taxon>Musaceae</taxon>
        <taxon>Ensete</taxon>
    </lineage>
</organism>